<reference evidence="3 4" key="1">
    <citation type="submission" date="2018-06" db="EMBL/GenBank/DDBJ databases">
        <authorList>
            <consortium name="Pathogen Informatics"/>
            <person name="Doyle S."/>
        </authorList>
    </citation>
    <scope>NUCLEOTIDE SEQUENCE [LARGE SCALE GENOMIC DNA]</scope>
    <source>
        <strain evidence="3 4">NCTC13315</strain>
    </source>
</reference>
<feature type="region of interest" description="Disordered" evidence="2">
    <location>
        <begin position="293"/>
        <end position="467"/>
    </location>
</feature>
<evidence type="ECO:0000313" key="3">
    <source>
        <dbReference type="EMBL" id="STX29236.1"/>
    </source>
</evidence>
<feature type="compositionally biased region" description="Low complexity" evidence="2">
    <location>
        <begin position="391"/>
        <end position="403"/>
    </location>
</feature>
<feature type="compositionally biased region" description="Basic and acidic residues" evidence="2">
    <location>
        <begin position="328"/>
        <end position="363"/>
    </location>
</feature>
<dbReference type="RefSeq" id="WP_115302925.1">
    <property type="nucleotide sequence ID" value="NZ_CAAAHO010000007.1"/>
</dbReference>
<name>A0A378I3H0_9GAMM</name>
<feature type="region of interest" description="Disordered" evidence="2">
    <location>
        <begin position="1"/>
        <end position="20"/>
    </location>
</feature>
<accession>A0A378I3H0</accession>
<dbReference type="AlphaFoldDB" id="A0A378I3H0"/>
<keyword evidence="4" id="KW-1185">Reference proteome</keyword>
<feature type="compositionally biased region" description="Basic and acidic residues" evidence="2">
    <location>
        <begin position="431"/>
        <end position="467"/>
    </location>
</feature>
<evidence type="ECO:0000313" key="4">
    <source>
        <dbReference type="Proteomes" id="UP000254968"/>
    </source>
</evidence>
<gene>
    <name evidence="3" type="ORF">NCTC13315_01774</name>
</gene>
<sequence>MKDRNESKETETRVKKSEPKAKKLKLEEYALEIAEIYEKIREIGRELADLERVENQYKGQDLILMSVNADEFNPEILSNAQHLVALRDAEGAYTYKLWASQKGKWQLFDLKLDQNFVLPPEWHGQNKVFVSMNNPIFKLLNQKDTLSMGTSLKIKGENEKIFKEESAKIRALSDLLSKLNFKRADLETALTQAENTKATIKRGREISNLVADPKKISDKIKGLTDFNDSYERFKTGMQRDIDEIYFLAKEFAVKKEEINVDKLIAAGNTIFLEEPQELNSSITIEAPAPITNYTFFNDPQNKKKSEPEEVEKKTTPKSLASSKRKSGVLKEEREIKRQSETRRPDFITKEAKKEVGPEPEKKRQSVSRSVSSKRLKSKSTIKPAKFTTKLEQSQPQVQEQPQVKVSTDRPRRPLERQHNVTEQQRMQRQMSKPDVKKHTYFAEKEQERKPKDSGEELTREDSQRFKK</sequence>
<organism evidence="3 4">
    <name type="scientific">Legionella beliardensis</name>
    <dbReference type="NCBI Taxonomy" id="91822"/>
    <lineage>
        <taxon>Bacteria</taxon>
        <taxon>Pseudomonadati</taxon>
        <taxon>Pseudomonadota</taxon>
        <taxon>Gammaproteobacteria</taxon>
        <taxon>Legionellales</taxon>
        <taxon>Legionellaceae</taxon>
        <taxon>Legionella</taxon>
    </lineage>
</organism>
<evidence type="ECO:0000256" key="1">
    <source>
        <dbReference type="SAM" id="Coils"/>
    </source>
</evidence>
<feature type="compositionally biased region" description="Polar residues" evidence="2">
    <location>
        <begin position="420"/>
        <end position="430"/>
    </location>
</feature>
<feature type="coiled-coil region" evidence="1">
    <location>
        <begin position="26"/>
        <end position="60"/>
    </location>
</feature>
<keyword evidence="1" id="KW-0175">Coiled coil</keyword>
<proteinExistence type="predicted"/>
<dbReference type="Proteomes" id="UP000254968">
    <property type="component" value="Unassembled WGS sequence"/>
</dbReference>
<protein>
    <submittedName>
        <fullName evidence="3">Uncharacterized protein</fullName>
    </submittedName>
</protein>
<evidence type="ECO:0000256" key="2">
    <source>
        <dbReference type="SAM" id="MobiDB-lite"/>
    </source>
</evidence>
<dbReference type="EMBL" id="UGNV01000001">
    <property type="protein sequence ID" value="STX29236.1"/>
    <property type="molecule type" value="Genomic_DNA"/>
</dbReference>
<feature type="compositionally biased region" description="Basic and acidic residues" evidence="2">
    <location>
        <begin position="300"/>
        <end position="314"/>
    </location>
</feature>
<feature type="compositionally biased region" description="Basic and acidic residues" evidence="2">
    <location>
        <begin position="406"/>
        <end position="419"/>
    </location>
</feature>